<reference evidence="12" key="1">
    <citation type="submission" date="2016-10" db="EMBL/GenBank/DDBJ databases">
        <title>Frankia sp. NRRL B-16386 Genome sequencing.</title>
        <authorList>
            <person name="Ghodhbane-Gtari F."/>
            <person name="Swanson E."/>
            <person name="Gueddou A."/>
            <person name="Hezbri K."/>
            <person name="Ktari K."/>
            <person name="Nouioui I."/>
            <person name="Morris K."/>
            <person name="Simpson S."/>
            <person name="Abebe-Akele F."/>
            <person name="Thomas K."/>
            <person name="Gtari M."/>
            <person name="Tisa L.S."/>
        </authorList>
    </citation>
    <scope>NUCLEOTIDE SEQUENCE [LARGE SCALE GENOMIC DNA]</scope>
    <source>
        <strain evidence="12">NRRL B-16386</strain>
    </source>
</reference>
<organism evidence="11 12">
    <name type="scientific">Pseudofrankia asymbiotica</name>
    <dbReference type="NCBI Taxonomy" id="1834516"/>
    <lineage>
        <taxon>Bacteria</taxon>
        <taxon>Bacillati</taxon>
        <taxon>Actinomycetota</taxon>
        <taxon>Actinomycetes</taxon>
        <taxon>Frankiales</taxon>
        <taxon>Frankiaceae</taxon>
        <taxon>Pseudofrankia</taxon>
    </lineage>
</organism>
<dbReference type="InterPro" id="IPR014016">
    <property type="entry name" value="UvrD-like_ATP-bd"/>
</dbReference>
<evidence type="ECO:0000256" key="4">
    <source>
        <dbReference type="ARBA" id="ARBA00022840"/>
    </source>
</evidence>
<keyword evidence="12" id="KW-1185">Reference proteome</keyword>
<dbReference type="Gene3D" id="3.40.50.300">
    <property type="entry name" value="P-loop containing nucleotide triphosphate hydrolases"/>
    <property type="match status" value="2"/>
</dbReference>
<evidence type="ECO:0000256" key="9">
    <source>
        <dbReference type="PROSITE-ProRule" id="PRU00560"/>
    </source>
</evidence>
<evidence type="ECO:0000256" key="8">
    <source>
        <dbReference type="ARBA" id="ARBA00048988"/>
    </source>
</evidence>
<comment type="caution">
    <text evidence="11">The sequence shown here is derived from an EMBL/GenBank/DDBJ whole genome shotgun (WGS) entry which is preliminary data.</text>
</comment>
<dbReference type="RefSeq" id="WP_076820270.1">
    <property type="nucleotide sequence ID" value="NZ_MOMC01000059.1"/>
</dbReference>
<evidence type="ECO:0000256" key="5">
    <source>
        <dbReference type="ARBA" id="ARBA00023235"/>
    </source>
</evidence>
<protein>
    <recommendedName>
        <fullName evidence="7">DNA 3'-5' helicase</fullName>
        <ecNumber evidence="7">5.6.2.4</ecNumber>
    </recommendedName>
</protein>
<accession>A0A1V2I469</accession>
<feature type="binding site" evidence="9">
    <location>
        <begin position="322"/>
        <end position="329"/>
    </location>
    <ligand>
        <name>ATP</name>
        <dbReference type="ChEBI" id="CHEBI:30616"/>
    </ligand>
</feature>
<gene>
    <name evidence="11" type="ORF">BL253_27450</name>
</gene>
<dbReference type="GO" id="GO:0003677">
    <property type="term" value="F:DNA binding"/>
    <property type="evidence" value="ECO:0007669"/>
    <property type="project" value="InterPro"/>
</dbReference>
<comment type="catalytic activity">
    <reaction evidence="6">
        <text>Couples ATP hydrolysis with the unwinding of duplex DNA by translocating in the 3'-5' direction.</text>
        <dbReference type="EC" id="5.6.2.4"/>
    </reaction>
</comment>
<dbReference type="GO" id="GO:0005829">
    <property type="term" value="C:cytosol"/>
    <property type="evidence" value="ECO:0007669"/>
    <property type="project" value="TreeGrafter"/>
</dbReference>
<dbReference type="AlphaFoldDB" id="A0A1V2I469"/>
<dbReference type="GO" id="GO:0005524">
    <property type="term" value="F:ATP binding"/>
    <property type="evidence" value="ECO:0007669"/>
    <property type="project" value="UniProtKB-UniRule"/>
</dbReference>
<comment type="catalytic activity">
    <reaction evidence="8">
        <text>ATP + H2O = ADP + phosphate + H(+)</text>
        <dbReference type="Rhea" id="RHEA:13065"/>
        <dbReference type="ChEBI" id="CHEBI:15377"/>
        <dbReference type="ChEBI" id="CHEBI:15378"/>
        <dbReference type="ChEBI" id="CHEBI:30616"/>
        <dbReference type="ChEBI" id="CHEBI:43474"/>
        <dbReference type="ChEBI" id="CHEBI:456216"/>
        <dbReference type="EC" id="5.6.2.4"/>
    </reaction>
</comment>
<dbReference type="PANTHER" id="PTHR11070">
    <property type="entry name" value="UVRD / RECB / PCRA DNA HELICASE FAMILY MEMBER"/>
    <property type="match status" value="1"/>
</dbReference>
<sequence length="800" mass="86100">MSNITMSRQFRKRLDIDGSLKQRAWDFLTKLMTDPTSPGLHIEPIKGSRDPRVRTGRVNDNFRAVMFLVAQQPEPHFVLAAVAKHDEANALAERLVLTTNPVTGVLEVLEDTPAHWVPPAPAVSAAYPGEAGAAATSASESGSVTAAEVAPEVSPPLARFTSADLEAIGLSTSLTARALSCVDEDALIAVAGDERLPSWQGDALLALATGASVADVLAQLRPAQKAPTAADAAAASSAGAESTTMDTKPELVPEQGLTPASDAEVEAALAQPGTLMDFVRIETDNELRRVLDGTFADWRVFLHPEQRHYVHLDTNGAYRLTGGAGTGKTVVALHRARHLTFHKNDARIVLTTFTRNLADNLARDLRMLDPSIPQVRLGQPGITVRGIDQLALEIVGSTPAEIRAKAGGDLLAAGTVPGPLADREERAAWADAARATGLTGDVARPSFLISEYRMVILARDLTTRADYLRAPRPGRGTRLSRAQRMSIWDAVEKYRRQLALDQKASFAEIAVLAARCADATEAADGRRPADYVVVDEAQDLHPGHWRLLRALAAEGPNDLFIAEDSHQRIYGEKVVLSRYGIHIRGRSRRLTLNYRTTAQNLRFAVGILADTPVTDLDDETDSVAGYRSAMNGPAPALHPCSGLTEELDAAADTLRAWLIPPTKNADDSARAAKRDGKALAVEPGSLGILTRSAAQRDTVAQGLRDRGIPVQVVATQDPGRADAPRLMTMHRAKGLEFSRVILFGVDRNAVPSAQALADETPDERADRETRERFLLYVAASRARDALVVLWTGAPSPFLPQ</sequence>
<dbReference type="SUPFAM" id="SSF52540">
    <property type="entry name" value="P-loop containing nucleoside triphosphate hydrolases"/>
    <property type="match status" value="1"/>
</dbReference>
<name>A0A1V2I469_9ACTN</name>
<dbReference type="Pfam" id="PF00580">
    <property type="entry name" value="UvrD-helicase"/>
    <property type="match status" value="1"/>
</dbReference>
<dbReference type="EMBL" id="MOMC01000059">
    <property type="protein sequence ID" value="ONH25537.1"/>
    <property type="molecule type" value="Genomic_DNA"/>
</dbReference>
<dbReference type="Pfam" id="PF13361">
    <property type="entry name" value="UvrD_C"/>
    <property type="match status" value="1"/>
</dbReference>
<evidence type="ECO:0000256" key="7">
    <source>
        <dbReference type="ARBA" id="ARBA00034808"/>
    </source>
</evidence>
<dbReference type="GO" id="GO:0043138">
    <property type="term" value="F:3'-5' DNA helicase activity"/>
    <property type="evidence" value="ECO:0007669"/>
    <property type="project" value="UniProtKB-EC"/>
</dbReference>
<keyword evidence="2 9" id="KW-0378">Hydrolase</keyword>
<dbReference type="GO" id="GO:0000725">
    <property type="term" value="P:recombinational repair"/>
    <property type="evidence" value="ECO:0007669"/>
    <property type="project" value="TreeGrafter"/>
</dbReference>
<feature type="domain" description="UvrD-like helicase ATP-binding" evidence="10">
    <location>
        <begin position="301"/>
        <end position="604"/>
    </location>
</feature>
<dbReference type="InterPro" id="IPR027417">
    <property type="entry name" value="P-loop_NTPase"/>
</dbReference>
<dbReference type="OrthoDB" id="3196525at2"/>
<evidence type="ECO:0000256" key="2">
    <source>
        <dbReference type="ARBA" id="ARBA00022801"/>
    </source>
</evidence>
<dbReference type="Proteomes" id="UP000188929">
    <property type="component" value="Unassembled WGS sequence"/>
</dbReference>
<keyword evidence="5" id="KW-0413">Isomerase</keyword>
<evidence type="ECO:0000256" key="1">
    <source>
        <dbReference type="ARBA" id="ARBA00022741"/>
    </source>
</evidence>
<evidence type="ECO:0000256" key="3">
    <source>
        <dbReference type="ARBA" id="ARBA00022806"/>
    </source>
</evidence>
<evidence type="ECO:0000313" key="12">
    <source>
        <dbReference type="Proteomes" id="UP000188929"/>
    </source>
</evidence>
<keyword evidence="1 9" id="KW-0547">Nucleotide-binding</keyword>
<proteinExistence type="predicted"/>
<keyword evidence="4 9" id="KW-0067">ATP-binding</keyword>
<dbReference type="InterPro" id="IPR000212">
    <property type="entry name" value="DNA_helicase_UvrD/REP"/>
</dbReference>
<evidence type="ECO:0000313" key="11">
    <source>
        <dbReference type="EMBL" id="ONH25537.1"/>
    </source>
</evidence>
<evidence type="ECO:0000259" key="10">
    <source>
        <dbReference type="PROSITE" id="PS51198"/>
    </source>
</evidence>
<dbReference type="InterPro" id="IPR014017">
    <property type="entry name" value="DNA_helicase_UvrD-like_C"/>
</dbReference>
<dbReference type="EC" id="5.6.2.4" evidence="7"/>
<evidence type="ECO:0000256" key="6">
    <source>
        <dbReference type="ARBA" id="ARBA00034617"/>
    </source>
</evidence>
<keyword evidence="3 9" id="KW-0347">Helicase</keyword>
<dbReference type="PANTHER" id="PTHR11070:SF45">
    <property type="entry name" value="DNA 3'-5' HELICASE"/>
    <property type="match status" value="1"/>
</dbReference>
<dbReference type="STRING" id="1834516.BL253_27450"/>
<dbReference type="GO" id="GO:0016887">
    <property type="term" value="F:ATP hydrolysis activity"/>
    <property type="evidence" value="ECO:0007669"/>
    <property type="project" value="RHEA"/>
</dbReference>
<dbReference type="PROSITE" id="PS51198">
    <property type="entry name" value="UVRD_HELICASE_ATP_BIND"/>
    <property type="match status" value="1"/>
</dbReference>